<dbReference type="InterPro" id="IPR023298">
    <property type="entry name" value="ATPase_P-typ_TM_dom_sf"/>
</dbReference>
<dbReference type="EMBL" id="JPKY01000131">
    <property type="protein sequence ID" value="KFH41389.1"/>
    <property type="molecule type" value="Genomic_DNA"/>
</dbReference>
<feature type="transmembrane region" description="Helical" evidence="10">
    <location>
        <begin position="481"/>
        <end position="500"/>
    </location>
</feature>
<keyword evidence="5 10" id="KW-0547">Nucleotide-binding</keyword>
<feature type="domain" description="HMA" evidence="12">
    <location>
        <begin position="3"/>
        <end position="72"/>
    </location>
</feature>
<dbReference type="InterPro" id="IPR027256">
    <property type="entry name" value="P-typ_ATPase_IB"/>
</dbReference>
<feature type="transmembrane region" description="Helical" evidence="10">
    <location>
        <begin position="681"/>
        <end position="708"/>
    </location>
</feature>
<dbReference type="InterPro" id="IPR001757">
    <property type="entry name" value="P_typ_ATPase"/>
</dbReference>
<dbReference type="SUPFAM" id="SSF81653">
    <property type="entry name" value="Calcium ATPase, transduction domain A"/>
    <property type="match status" value="1"/>
</dbReference>
<dbReference type="Proteomes" id="UP000029964">
    <property type="component" value="Unassembled WGS sequence"/>
</dbReference>
<dbReference type="HOGENOM" id="CLU_001771_0_2_1"/>
<feature type="transmembrane region" description="Helical" evidence="10">
    <location>
        <begin position="638"/>
        <end position="661"/>
    </location>
</feature>
<accession>A0A086SWA7</accession>
<dbReference type="InterPro" id="IPR023214">
    <property type="entry name" value="HAD_sf"/>
</dbReference>
<dbReference type="OrthoDB" id="432719at2759"/>
<dbReference type="CDD" id="cd02094">
    <property type="entry name" value="P-type_ATPase_Cu-like"/>
    <property type="match status" value="1"/>
</dbReference>
<evidence type="ECO:0000313" key="14">
    <source>
        <dbReference type="Proteomes" id="UP000029964"/>
    </source>
</evidence>
<dbReference type="GO" id="GO:0043682">
    <property type="term" value="F:P-type divalent copper transporter activity"/>
    <property type="evidence" value="ECO:0007669"/>
    <property type="project" value="TreeGrafter"/>
</dbReference>
<dbReference type="SFLD" id="SFLDS00003">
    <property type="entry name" value="Haloacid_Dehalogenase"/>
    <property type="match status" value="1"/>
</dbReference>
<dbReference type="AlphaFoldDB" id="A0A086SWA7"/>
<dbReference type="Gene3D" id="2.70.150.10">
    <property type="entry name" value="Calcium-transporting ATPase, cytoplasmic transduction domain A"/>
    <property type="match status" value="1"/>
</dbReference>
<dbReference type="InterPro" id="IPR023299">
    <property type="entry name" value="ATPase_P-typ_cyto_dom_N"/>
</dbReference>
<dbReference type="GO" id="GO:0016887">
    <property type="term" value="F:ATP hydrolysis activity"/>
    <property type="evidence" value="ECO:0007669"/>
    <property type="project" value="InterPro"/>
</dbReference>
<dbReference type="Gene3D" id="3.40.50.1000">
    <property type="entry name" value="HAD superfamily/HAD-like"/>
    <property type="match status" value="1"/>
</dbReference>
<evidence type="ECO:0000256" key="5">
    <source>
        <dbReference type="ARBA" id="ARBA00022741"/>
    </source>
</evidence>
<dbReference type="PROSITE" id="PS50846">
    <property type="entry name" value="HMA_2"/>
    <property type="match status" value="2"/>
</dbReference>
<dbReference type="GO" id="GO:0005507">
    <property type="term" value="F:copper ion binding"/>
    <property type="evidence" value="ECO:0007669"/>
    <property type="project" value="TreeGrafter"/>
</dbReference>
<evidence type="ECO:0000256" key="8">
    <source>
        <dbReference type="ARBA" id="ARBA00022989"/>
    </source>
</evidence>
<dbReference type="Pfam" id="PF00403">
    <property type="entry name" value="HMA"/>
    <property type="match status" value="2"/>
</dbReference>
<dbReference type="InterPro" id="IPR018303">
    <property type="entry name" value="ATPase_P-typ_P_site"/>
</dbReference>
<dbReference type="Pfam" id="PF00702">
    <property type="entry name" value="Hydrolase"/>
    <property type="match status" value="1"/>
</dbReference>
<evidence type="ECO:0000256" key="10">
    <source>
        <dbReference type="RuleBase" id="RU362081"/>
    </source>
</evidence>
<dbReference type="GO" id="GO:0005524">
    <property type="term" value="F:ATP binding"/>
    <property type="evidence" value="ECO:0007669"/>
    <property type="project" value="UniProtKB-UniRule"/>
</dbReference>
<dbReference type="GO" id="GO:0055070">
    <property type="term" value="P:copper ion homeostasis"/>
    <property type="evidence" value="ECO:0007669"/>
    <property type="project" value="TreeGrafter"/>
</dbReference>
<feature type="domain" description="HMA" evidence="12">
    <location>
        <begin position="175"/>
        <end position="240"/>
    </location>
</feature>
<evidence type="ECO:0000313" key="13">
    <source>
        <dbReference type="EMBL" id="KFH41389.1"/>
    </source>
</evidence>
<dbReference type="InterPro" id="IPR059000">
    <property type="entry name" value="ATPase_P-type_domA"/>
</dbReference>
<dbReference type="FunFam" id="3.30.70.100:FF:000043">
    <property type="entry name" value="Copper-transporting ATPase 2"/>
    <property type="match status" value="1"/>
</dbReference>
<evidence type="ECO:0000256" key="2">
    <source>
        <dbReference type="ARBA" id="ARBA00006024"/>
    </source>
</evidence>
<feature type="transmembrane region" description="Helical" evidence="10">
    <location>
        <begin position="1057"/>
        <end position="1078"/>
    </location>
</feature>
<evidence type="ECO:0000256" key="1">
    <source>
        <dbReference type="ARBA" id="ARBA00004141"/>
    </source>
</evidence>
<comment type="subcellular location">
    <subcellularLocation>
        <location evidence="1">Membrane</location>
        <topology evidence="1">Multi-pass membrane protein</topology>
    </subcellularLocation>
</comment>
<feature type="region of interest" description="Disordered" evidence="11">
    <location>
        <begin position="85"/>
        <end position="104"/>
    </location>
</feature>
<name>A0A086SWA7_HAPC1</name>
<dbReference type="PANTHER" id="PTHR43520">
    <property type="entry name" value="ATP7, ISOFORM B"/>
    <property type="match status" value="1"/>
</dbReference>
<dbReference type="FunFam" id="2.70.150.10:FF:000068">
    <property type="entry name" value="Copper resistance-associated P-type ATPase"/>
    <property type="match status" value="1"/>
</dbReference>
<dbReference type="Gene3D" id="3.40.1110.10">
    <property type="entry name" value="Calcium-transporting ATPase, cytoplasmic domain N"/>
    <property type="match status" value="1"/>
</dbReference>
<dbReference type="InterPro" id="IPR036163">
    <property type="entry name" value="HMA_dom_sf"/>
</dbReference>
<evidence type="ECO:0000256" key="11">
    <source>
        <dbReference type="SAM" id="MobiDB-lite"/>
    </source>
</evidence>
<evidence type="ECO:0000259" key="12">
    <source>
        <dbReference type="PROSITE" id="PS50846"/>
    </source>
</evidence>
<feature type="transmembrane region" description="Helical" evidence="10">
    <location>
        <begin position="1024"/>
        <end position="1045"/>
    </location>
</feature>
<dbReference type="InterPro" id="IPR006121">
    <property type="entry name" value="HMA_dom"/>
</dbReference>
<evidence type="ECO:0000256" key="3">
    <source>
        <dbReference type="ARBA" id="ARBA00022692"/>
    </source>
</evidence>
<dbReference type="NCBIfam" id="TIGR01525">
    <property type="entry name" value="ATPase-IB_hvy"/>
    <property type="match status" value="1"/>
</dbReference>
<keyword evidence="9 10" id="KW-0472">Membrane</keyword>
<gene>
    <name evidence="13" type="ORF">ACRE_078970</name>
</gene>
<dbReference type="SUPFAM" id="SSF55008">
    <property type="entry name" value="HMA, heavy metal-associated domain"/>
    <property type="match status" value="2"/>
</dbReference>
<proteinExistence type="inferred from homology"/>
<organism evidence="13 14">
    <name type="scientific">Hapsidospora chrysogenum (strain ATCC 11550 / CBS 779.69 / DSM 880 / IAM 14645 / JCM 23072 / IMI 49137)</name>
    <name type="common">Acremonium chrysogenum</name>
    <dbReference type="NCBI Taxonomy" id="857340"/>
    <lineage>
        <taxon>Eukaryota</taxon>
        <taxon>Fungi</taxon>
        <taxon>Dikarya</taxon>
        <taxon>Ascomycota</taxon>
        <taxon>Pezizomycotina</taxon>
        <taxon>Sordariomycetes</taxon>
        <taxon>Hypocreomycetidae</taxon>
        <taxon>Hypocreales</taxon>
        <taxon>Bionectriaceae</taxon>
        <taxon>Hapsidospora</taxon>
    </lineage>
</organism>
<dbReference type="InterPro" id="IPR036412">
    <property type="entry name" value="HAD-like_sf"/>
</dbReference>
<dbReference type="GO" id="GO:0016020">
    <property type="term" value="C:membrane"/>
    <property type="evidence" value="ECO:0007669"/>
    <property type="project" value="UniProtKB-SubCell"/>
</dbReference>
<dbReference type="PRINTS" id="PR00119">
    <property type="entry name" value="CATATPASE"/>
</dbReference>
<dbReference type="STRING" id="857340.A0A086SWA7"/>
<protein>
    <submittedName>
        <fullName evidence="13">Copper-transporting ATPase-like protein</fullName>
    </submittedName>
</protein>
<dbReference type="PROSITE" id="PS00154">
    <property type="entry name" value="ATPASE_E1_E2"/>
    <property type="match status" value="1"/>
</dbReference>
<keyword evidence="3 10" id="KW-0812">Transmembrane</keyword>
<evidence type="ECO:0000256" key="4">
    <source>
        <dbReference type="ARBA" id="ARBA00022723"/>
    </source>
</evidence>
<feature type="transmembrane region" description="Helical" evidence="10">
    <location>
        <begin position="357"/>
        <end position="376"/>
    </location>
</feature>
<comment type="caution">
    <text evidence="13">The sequence shown here is derived from an EMBL/GenBank/DDBJ whole genome shotgun (WGS) entry which is preliminary data.</text>
</comment>
<dbReference type="InterPro" id="IPR044492">
    <property type="entry name" value="P_typ_ATPase_HD_dom"/>
</dbReference>
<dbReference type="SUPFAM" id="SSF56784">
    <property type="entry name" value="HAD-like"/>
    <property type="match status" value="1"/>
</dbReference>
<dbReference type="InterPro" id="IPR008250">
    <property type="entry name" value="ATPase_P-typ_transduc_dom_A_sf"/>
</dbReference>
<evidence type="ECO:0000256" key="9">
    <source>
        <dbReference type="ARBA" id="ARBA00023136"/>
    </source>
</evidence>
<keyword evidence="8 10" id="KW-1133">Transmembrane helix</keyword>
<keyword evidence="7" id="KW-1278">Translocase</keyword>
<dbReference type="NCBIfam" id="TIGR01494">
    <property type="entry name" value="ATPase_P-type"/>
    <property type="match status" value="2"/>
</dbReference>
<dbReference type="Pfam" id="PF00122">
    <property type="entry name" value="E1-E2_ATPase"/>
    <property type="match status" value="1"/>
</dbReference>
<keyword evidence="14" id="KW-1185">Reference proteome</keyword>
<dbReference type="Gene3D" id="3.30.70.100">
    <property type="match status" value="2"/>
</dbReference>
<dbReference type="SFLD" id="SFLDF00027">
    <property type="entry name" value="p-type_atpase"/>
    <property type="match status" value="1"/>
</dbReference>
<dbReference type="PANTHER" id="PTHR43520:SF32">
    <property type="entry name" value="COPPER RESISTANCE P-TYPE ATPASE (EUROFUNG)"/>
    <property type="match status" value="1"/>
</dbReference>
<feature type="transmembrane region" description="Helical" evidence="10">
    <location>
        <begin position="450"/>
        <end position="469"/>
    </location>
</feature>
<keyword evidence="4 10" id="KW-0479">Metal-binding</keyword>
<dbReference type="SUPFAM" id="SSF81665">
    <property type="entry name" value="Calcium ATPase, transmembrane domain M"/>
    <property type="match status" value="1"/>
</dbReference>
<reference evidence="14" key="1">
    <citation type="journal article" date="2014" name="Genome Announc.">
        <title>Genome sequence and annotation of Acremonium chrysogenum, producer of the beta-lactam antibiotic cephalosporin C.</title>
        <authorList>
            <person name="Terfehr D."/>
            <person name="Dahlmann T.A."/>
            <person name="Specht T."/>
            <person name="Zadra I."/>
            <person name="Kuernsteiner H."/>
            <person name="Kueck U."/>
        </authorList>
    </citation>
    <scope>NUCLEOTIDE SEQUENCE [LARGE SCALE GENOMIC DNA]</scope>
    <source>
        <strain evidence="14">ATCC 11550 / CBS 779.69 / DSM 880 / IAM 14645 / JCM 23072 / IMI 49137</strain>
    </source>
</reference>
<evidence type="ECO:0000256" key="6">
    <source>
        <dbReference type="ARBA" id="ARBA00022840"/>
    </source>
</evidence>
<sequence length="1096" mass="118265">MVATTSFLLGNLHCPSCVAVIKSELHDTYGDHVLWVSPNLVTSVVTVEHDDTKFATVGSIKKTIEDVGYEVFSIDTTATVANDIPHLTGQEPDAAQQKGTSSQGVSYPSSWSQLWLERTPAPDLEAARAAHLEHCEACRSSTFKPEPVHEGRPRLTTSTHPLQSVVYTHGDATLFRATLSIAGMTCAVCVNTITQEVQKLPWVSKVVVNLVSNSATVDFTDSDHAKDIVPAIEDLGYDATLEKVVNLSETEKPSEWREVQVNIRGMFCSRCPERLAKSLSLLGSERLEILETPSLKQPLLKLRYKPNAPNFTIRDILKAVSATDPSLEPSIHHPPTLEEKSRAIRARHMRALWAREILTFVIAIPTFVLGIVYMVLVPKSNPTRHYLMMPWRSGVSRIDIILCLLATPVWLCAADVFHTRTLKEVRAMWRPGSRVPIATRFFKFGSMDMLMSLGTTVAYVSSVAQMIAVAVTTREKIPEGLIYFDSVVFLTLFILAGRLIEAYSKSKAGNAVEMLVKLRPDTAILVEDDSAQGQMTRTIPLDQLENGDIIRVPNGASPPADGVIIAGQANFDESSLTGESRLVKKDVGDDVFAGTVNQSSSLTVRVTSTGGKSMLDQIVDVVREGQTKRAPMERIADVVTSYFVPAITLIAIVTWIVWMALGLSGAVTDKDFDSASDWVAYALRFAIAVFVVACPCGIGLAAPTAIFVGGGLAAKYGILAKGGGEAFEKAYKIDCVVFDKTGTLTTGGDPKITDSIVFPEGPAADIDEQVFWSALKKLEENSSHPIAKAIVSFCGSKSVAVEVESVDELPGKGMKATCRHNTHQPFDIAVGNEALMRDLSAHMPLDVTSKLEIWKAEAQSLAIAAVRLRDTEKWIIGAVMAIADPIREETCAVIAALQDRDLQVWMLSGDNATTAQAVAQRVGIHPGNVLAEVLPSEKADKIKYLQSTLPGRTGRGRRAMVAMVGDGINDSPALTAADVGIAVGSGSDVAISSADFVLATSNLAAVLTLLELSRTVFRRIKFNFGWAVVYNVAAIPFAAGCFYALKTSGGHRITLPPEFAALAMALSSISVVLSSLCLRTRLPLVGFRGGLHSGGR</sequence>
<dbReference type="CDD" id="cd00371">
    <property type="entry name" value="HMA"/>
    <property type="match status" value="2"/>
</dbReference>
<comment type="similarity">
    <text evidence="2 10">Belongs to the cation transport ATPase (P-type) (TC 3.A.3) family. Type IB subfamily.</text>
</comment>
<evidence type="ECO:0000256" key="7">
    <source>
        <dbReference type="ARBA" id="ARBA00022967"/>
    </source>
</evidence>
<dbReference type="SFLD" id="SFLDG00002">
    <property type="entry name" value="C1.7:_P-type_atpase_like"/>
    <property type="match status" value="1"/>
</dbReference>
<keyword evidence="6 10" id="KW-0067">ATP-binding</keyword>